<evidence type="ECO:0000313" key="10">
    <source>
        <dbReference type="EMBL" id="DBA00581.1"/>
    </source>
</evidence>
<comment type="similarity">
    <text evidence="6">Belongs to the TRAFAC class myosin-kinesin ATPase superfamily. Myosin family.</text>
</comment>
<dbReference type="SUPFAM" id="SSF52540">
    <property type="entry name" value="P-loop containing nucleoside triphosphate hydrolases"/>
    <property type="match status" value="2"/>
</dbReference>
<keyword evidence="11" id="KW-1185">Reference proteome</keyword>
<sequence length="1367" mass="152319">MSSEQTKVYVPDPNVSWVEATVTKGHLTNDKTVEVVIDGDEHEESDKHPEAGSSRTIPKESIMLQNQLSNPNGCEDMVNLNYLHEPAILFNLKQRFFRQIPYTYTGPICIAVNPYAWLDIYNKEQQEQYLERDRAELPPHVYATSAGSYQHMRMFGEDQSILVSGESGAGKTETTKILMSHLAAAGSGGNHQNEAAIIDRVLGANPLMETFGNAKTSRNDNSSRFGKFSELQFNAIGQLVGARSRTYLLEKSRVSIQGKGERNYHIFYQLLAAPSETTSAIDLEGMKAEDFPFIQPQGQVSEGMKDAERFKTTVKCLDTLGVPDKDRIQMLKVVAAILHMSRLQFEPIDSDEDTSRVVSDDVNQRSLQLMSKLLEFPEEDLKKALCTRQMSLSAAETYQVPLNVSQAQSARTALGVALYSHLFGWLIHRVNMSTSAPAGEISNKICILDIFGFEIFEKNSFEQLCINYANEKLQQKFTQDVFKSIQLEYEEEGIPWTKIEFADNVNVLSLIEGRFGVLSLLNEECMRPKGSDAAFANKLRAHYADNDRFETPRLARDAFVIRHYAGKVQYDTNGFLIKNTDALQQDLLGLIKKSTSPFVKQLFPEETLGDAMTGIQGTGNRTSMLRRRTSIIADTVGTQFKSQLNGLMEDIRRTNVHYVRCIKPNSKKSPHVFCKTRVTEQLQCAGVVEAVRISRCAFPNRLLQTVFLERFRGIALSNKNSTASTAAFANVTANDPEEIIARAVKDLLSNHLMPGKDSDYQIGKSRVFFKKGALESLEEVRSRKLNSAAVVVQRFAKMWMAMAVYKAMRSSAIMIQANFRCYNNRTRFVKQRKAAVKIQTAIRRRSAQHFVLEMRKNHHATQIQNVFKMYVCRRRYQKLLSAICRIQSIIRMFLAVRSFAVLQTQAKQDAKLENQIQLLKKRLAQEREARLELEQQAYGNRSSMVLRSEEALEDADAVIDQLRRENAALKEANSNLKAFSANLRKEKEVMERGAYVNGASFAAANQRATKLQEEVEVLKSAHARIKATHRLLKVQNLAAMEKVTLMQNSLNEALNERKVLRQSVEHMKRNAEHMQSENVALAKANARLRLILRQDPELSRKHRDEVPRLTKLAFTSKQTAAPKNSKQGPQGSPTASGERTSLTGLSSLQSVASTVSATPVMRASLFGAPKKTTEGAGAKSQRVVNIRDTEDSDEDTTPEVKTTITLSTGDKDESGAAGEKVRQPTGNDGPLADPGKVMGIVEEQQEERVSFRVTLGMNLIEDANKQQSQRSSLTERPKGLGLGGAGKQGSAKSMAKPSRRGSYDRLDSGGDGLQNSSLRGSLTGMPGGKSNRSRRGSYDRNNNNSGDRGSLTGRPSGTGAGGKKIEL</sequence>
<dbReference type="Gene3D" id="1.10.10.820">
    <property type="match status" value="1"/>
</dbReference>
<keyword evidence="7" id="KW-0175">Coiled coil</keyword>
<dbReference type="Gene3D" id="3.40.850.10">
    <property type="entry name" value="Kinesin motor domain"/>
    <property type="match status" value="1"/>
</dbReference>
<dbReference type="PRINTS" id="PR00193">
    <property type="entry name" value="MYOSINHEAVY"/>
</dbReference>
<dbReference type="CDD" id="cd00124">
    <property type="entry name" value="MYSc"/>
    <property type="match status" value="1"/>
</dbReference>
<dbReference type="InterPro" id="IPR036961">
    <property type="entry name" value="Kinesin_motor_dom_sf"/>
</dbReference>
<dbReference type="Gene3D" id="1.20.5.190">
    <property type="match status" value="2"/>
</dbReference>
<gene>
    <name evidence="10" type="ORF">N0F65_007710</name>
</gene>
<dbReference type="GO" id="GO:0005737">
    <property type="term" value="C:cytoplasm"/>
    <property type="evidence" value="ECO:0007669"/>
    <property type="project" value="TreeGrafter"/>
</dbReference>
<accession>A0AAV2YZX7</accession>
<dbReference type="GO" id="GO:0016459">
    <property type="term" value="C:myosin complex"/>
    <property type="evidence" value="ECO:0007669"/>
    <property type="project" value="UniProtKB-KW"/>
</dbReference>
<feature type="compositionally biased region" description="Basic and acidic residues" evidence="8">
    <location>
        <begin position="1209"/>
        <end position="1222"/>
    </location>
</feature>
<keyword evidence="2 6" id="KW-0067">ATP-binding</keyword>
<feature type="region of interest" description="Disordered" evidence="8">
    <location>
        <begin position="1170"/>
        <end position="1235"/>
    </location>
</feature>
<dbReference type="InterPro" id="IPR000048">
    <property type="entry name" value="IQ_motif_EF-hand-BS"/>
</dbReference>
<name>A0AAV2YZX7_9STRA</name>
<keyword evidence="1 6" id="KW-0547">Nucleotide-binding</keyword>
<feature type="region of interest" description="Disordered" evidence="8">
    <location>
        <begin position="1099"/>
        <end position="1141"/>
    </location>
</feature>
<proteinExistence type="inferred from homology"/>
<keyword evidence="3 6" id="KW-0518">Myosin</keyword>
<dbReference type="PROSITE" id="PS51456">
    <property type="entry name" value="MYOSIN_MOTOR"/>
    <property type="match status" value="1"/>
</dbReference>
<feature type="compositionally biased region" description="Polar residues" evidence="8">
    <location>
        <begin position="1113"/>
        <end position="1141"/>
    </location>
</feature>
<feature type="region of interest" description="Disordered" evidence="8">
    <location>
        <begin position="1262"/>
        <end position="1367"/>
    </location>
</feature>
<dbReference type="PROSITE" id="PS50096">
    <property type="entry name" value="IQ"/>
    <property type="match status" value="2"/>
</dbReference>
<feature type="binding site" evidence="6">
    <location>
        <begin position="165"/>
        <end position="172"/>
    </location>
    <ligand>
        <name>ATP</name>
        <dbReference type="ChEBI" id="CHEBI:30616"/>
    </ligand>
</feature>
<dbReference type="SMART" id="SM00015">
    <property type="entry name" value="IQ"/>
    <property type="match status" value="5"/>
</dbReference>
<reference evidence="10" key="1">
    <citation type="submission" date="2022-11" db="EMBL/GenBank/DDBJ databases">
        <authorList>
            <person name="Morgan W.R."/>
            <person name="Tartar A."/>
        </authorList>
    </citation>
    <scope>NUCLEOTIDE SEQUENCE</scope>
    <source>
        <strain evidence="10">ARSEF 373</strain>
    </source>
</reference>
<keyword evidence="5 6" id="KW-0009">Actin-binding</keyword>
<dbReference type="PANTHER" id="PTHR13140:SF706">
    <property type="entry name" value="DILUTE CLASS UNCONVENTIONAL MYOSIN, ISOFORM C"/>
    <property type="match status" value="1"/>
</dbReference>
<dbReference type="GO" id="GO:0000146">
    <property type="term" value="F:microfilament motor activity"/>
    <property type="evidence" value="ECO:0007669"/>
    <property type="project" value="TreeGrafter"/>
</dbReference>
<keyword evidence="4 6" id="KW-0505">Motor protein</keyword>
<dbReference type="GO" id="GO:0016020">
    <property type="term" value="C:membrane"/>
    <property type="evidence" value="ECO:0007669"/>
    <property type="project" value="TreeGrafter"/>
</dbReference>
<evidence type="ECO:0000256" key="3">
    <source>
        <dbReference type="ARBA" id="ARBA00023123"/>
    </source>
</evidence>
<dbReference type="PANTHER" id="PTHR13140">
    <property type="entry name" value="MYOSIN"/>
    <property type="match status" value="1"/>
</dbReference>
<dbReference type="SMART" id="SM00242">
    <property type="entry name" value="MYSc"/>
    <property type="match status" value="1"/>
</dbReference>
<dbReference type="Pfam" id="PF00063">
    <property type="entry name" value="Myosin_head"/>
    <property type="match status" value="1"/>
</dbReference>
<dbReference type="InterPro" id="IPR001609">
    <property type="entry name" value="Myosin_head_motor_dom-like"/>
</dbReference>
<dbReference type="Proteomes" id="UP001146120">
    <property type="component" value="Unassembled WGS sequence"/>
</dbReference>
<evidence type="ECO:0000256" key="5">
    <source>
        <dbReference type="ARBA" id="ARBA00023203"/>
    </source>
</evidence>
<feature type="region of interest" description="Actin-binding" evidence="6">
    <location>
        <begin position="644"/>
        <end position="666"/>
    </location>
</feature>
<feature type="domain" description="Myosin motor" evidence="9">
    <location>
        <begin position="72"/>
        <end position="782"/>
    </location>
</feature>
<protein>
    <recommendedName>
        <fullName evidence="9">Myosin motor domain-containing protein</fullName>
    </recommendedName>
</protein>
<evidence type="ECO:0000256" key="7">
    <source>
        <dbReference type="SAM" id="Coils"/>
    </source>
</evidence>
<evidence type="ECO:0000256" key="4">
    <source>
        <dbReference type="ARBA" id="ARBA00023175"/>
    </source>
</evidence>
<organism evidence="10 11">
    <name type="scientific">Lagenidium giganteum</name>
    <dbReference type="NCBI Taxonomy" id="4803"/>
    <lineage>
        <taxon>Eukaryota</taxon>
        <taxon>Sar</taxon>
        <taxon>Stramenopiles</taxon>
        <taxon>Oomycota</taxon>
        <taxon>Peronosporomycetes</taxon>
        <taxon>Pythiales</taxon>
        <taxon>Pythiaceae</taxon>
    </lineage>
</organism>
<dbReference type="Gene3D" id="3.30.70.1590">
    <property type="match status" value="1"/>
</dbReference>
<feature type="coiled-coil region" evidence="7">
    <location>
        <begin position="902"/>
        <end position="1077"/>
    </location>
</feature>
<dbReference type="EMBL" id="DAKRPA010000061">
    <property type="protein sequence ID" value="DBA00581.1"/>
    <property type="molecule type" value="Genomic_DNA"/>
</dbReference>
<evidence type="ECO:0000256" key="1">
    <source>
        <dbReference type="ARBA" id="ARBA00022741"/>
    </source>
</evidence>
<feature type="compositionally biased region" description="Gly residues" evidence="8">
    <location>
        <begin position="1356"/>
        <end position="1367"/>
    </location>
</feature>
<dbReference type="Gene3D" id="1.20.120.720">
    <property type="entry name" value="Myosin VI head, motor domain, U50 subdomain"/>
    <property type="match status" value="1"/>
</dbReference>
<evidence type="ECO:0000256" key="8">
    <source>
        <dbReference type="SAM" id="MobiDB-lite"/>
    </source>
</evidence>
<evidence type="ECO:0000259" key="9">
    <source>
        <dbReference type="PROSITE" id="PS51456"/>
    </source>
</evidence>
<evidence type="ECO:0000256" key="6">
    <source>
        <dbReference type="PROSITE-ProRule" id="PRU00782"/>
    </source>
</evidence>
<reference evidence="10" key="2">
    <citation type="journal article" date="2023" name="Microbiol Resour">
        <title>Decontamination and Annotation of the Draft Genome Sequence of the Oomycete Lagenidium giganteum ARSEF 373.</title>
        <authorList>
            <person name="Morgan W.R."/>
            <person name="Tartar A."/>
        </authorList>
    </citation>
    <scope>NUCLEOTIDE SEQUENCE</scope>
    <source>
        <strain evidence="10">ARSEF 373</strain>
    </source>
</reference>
<evidence type="ECO:0000256" key="2">
    <source>
        <dbReference type="ARBA" id="ARBA00022840"/>
    </source>
</evidence>
<dbReference type="GO" id="GO:0051015">
    <property type="term" value="F:actin filament binding"/>
    <property type="evidence" value="ECO:0007669"/>
    <property type="project" value="TreeGrafter"/>
</dbReference>
<evidence type="ECO:0000313" key="11">
    <source>
        <dbReference type="Proteomes" id="UP001146120"/>
    </source>
</evidence>
<comment type="caution">
    <text evidence="10">The sequence shown here is derived from an EMBL/GenBank/DDBJ whole genome shotgun (WGS) entry which is preliminary data.</text>
</comment>
<dbReference type="Gene3D" id="1.20.58.530">
    <property type="match status" value="1"/>
</dbReference>
<dbReference type="InterPro" id="IPR027417">
    <property type="entry name" value="P-loop_NTPase"/>
</dbReference>
<dbReference type="GO" id="GO:0007015">
    <property type="term" value="P:actin filament organization"/>
    <property type="evidence" value="ECO:0007669"/>
    <property type="project" value="TreeGrafter"/>
</dbReference>
<dbReference type="GO" id="GO:0005524">
    <property type="term" value="F:ATP binding"/>
    <property type="evidence" value="ECO:0007669"/>
    <property type="project" value="UniProtKB-UniRule"/>
</dbReference>
<dbReference type="Pfam" id="PF00612">
    <property type="entry name" value="IQ"/>
    <property type="match status" value="3"/>
</dbReference>
<feature type="compositionally biased region" description="Basic and acidic residues" evidence="8">
    <location>
        <begin position="1099"/>
        <end position="1108"/>
    </location>
</feature>